<name>A0A448XN67_9PLAT</name>
<protein>
    <recommendedName>
        <fullName evidence="2">Piezo non-specific cation channel cap domain-containing protein</fullName>
    </recommendedName>
</protein>
<organism evidence="3 4">
    <name type="scientific">Protopolystoma xenopodis</name>
    <dbReference type="NCBI Taxonomy" id="117903"/>
    <lineage>
        <taxon>Eukaryota</taxon>
        <taxon>Metazoa</taxon>
        <taxon>Spiralia</taxon>
        <taxon>Lophotrochozoa</taxon>
        <taxon>Platyhelminthes</taxon>
        <taxon>Monogenea</taxon>
        <taxon>Polyopisthocotylea</taxon>
        <taxon>Polystomatidea</taxon>
        <taxon>Polystomatidae</taxon>
        <taxon>Protopolystoma</taxon>
    </lineage>
</organism>
<evidence type="ECO:0000313" key="4">
    <source>
        <dbReference type="Proteomes" id="UP000784294"/>
    </source>
</evidence>
<gene>
    <name evidence="3" type="ORF">PXEA_LOCUS34218</name>
</gene>
<dbReference type="Proteomes" id="UP000784294">
    <property type="component" value="Unassembled WGS sequence"/>
</dbReference>
<evidence type="ECO:0000313" key="3">
    <source>
        <dbReference type="EMBL" id="VEL40778.1"/>
    </source>
</evidence>
<feature type="domain" description="Piezo non-specific cation channel cap" evidence="2">
    <location>
        <begin position="4"/>
        <end position="82"/>
    </location>
</feature>
<dbReference type="PANTHER" id="PTHR47049">
    <property type="entry name" value="PIEZO-TYPE MECHANOSENSITIVE ION CHANNEL HOMOLOG"/>
    <property type="match status" value="1"/>
</dbReference>
<feature type="region of interest" description="Disordered" evidence="1">
    <location>
        <begin position="235"/>
        <end position="277"/>
    </location>
</feature>
<dbReference type="PANTHER" id="PTHR47049:SF2">
    <property type="entry name" value="PIEZO-TYPE MECHANOSENSITIVE ION CHANNEL HOMOLOG"/>
    <property type="match status" value="1"/>
</dbReference>
<accession>A0A448XN67</accession>
<reference evidence="3" key="1">
    <citation type="submission" date="2018-11" db="EMBL/GenBank/DDBJ databases">
        <authorList>
            <consortium name="Pathogen Informatics"/>
        </authorList>
    </citation>
    <scope>NUCLEOTIDE SEQUENCE</scope>
</reference>
<dbReference type="Pfam" id="PF12166">
    <property type="entry name" value="Piezo_cap"/>
    <property type="match status" value="1"/>
</dbReference>
<dbReference type="GO" id="GO:0016020">
    <property type="term" value="C:membrane"/>
    <property type="evidence" value="ECO:0007669"/>
    <property type="project" value="InterPro"/>
</dbReference>
<feature type="region of interest" description="Disordered" evidence="1">
    <location>
        <begin position="292"/>
        <end position="330"/>
    </location>
</feature>
<evidence type="ECO:0000259" key="2">
    <source>
        <dbReference type="Pfam" id="PF12166"/>
    </source>
</evidence>
<dbReference type="InterPro" id="IPR031334">
    <property type="entry name" value="Piezo_cap_dom"/>
</dbReference>
<dbReference type="EMBL" id="CAAALY010266426">
    <property type="protein sequence ID" value="VEL40778.1"/>
    <property type="molecule type" value="Genomic_DNA"/>
</dbReference>
<dbReference type="InterPro" id="IPR027272">
    <property type="entry name" value="Piezo"/>
</dbReference>
<evidence type="ECO:0000256" key="1">
    <source>
        <dbReference type="SAM" id="MobiDB-lite"/>
    </source>
</evidence>
<dbReference type="AlphaFoldDB" id="A0A448XN67"/>
<comment type="caution">
    <text evidence="3">The sequence shown here is derived from an EMBL/GenBank/DDBJ whole genome shotgun (WGS) entry which is preliminary data.</text>
</comment>
<proteinExistence type="predicted"/>
<feature type="compositionally biased region" description="Polar residues" evidence="1">
    <location>
        <begin position="238"/>
        <end position="261"/>
    </location>
</feature>
<feature type="compositionally biased region" description="Low complexity" evidence="1">
    <location>
        <begin position="300"/>
        <end position="316"/>
    </location>
</feature>
<dbReference type="GO" id="GO:0008381">
    <property type="term" value="F:mechanosensitive monoatomic ion channel activity"/>
    <property type="evidence" value="ECO:0007669"/>
    <property type="project" value="InterPro"/>
</dbReference>
<sequence length="330" mass="37489">MTKVIGIYAGYIFVIHRLFRNIYSDLSYVVKYAEMPHVDRILNLCHEIYLVRENRLLHLEEQLICKLIFLYRSSETLIKWTRHPKRIIDHFTGNLDVQPFSPYPPLPPPPPYPSPTLLSVSGSVSGSNMQTGSNASGFSIARHRAAGPLSSASEGHLEGFDYPPNQRQYLYSGLQSPIHIPISRQHVQSHYYRNQHSMPYPSRQLEESDLLLGTYGGVLEQSRWPTADNHNICADPTDSLNQAGASQASRAPVFSKSQSKQLGHAMEAKTSTETQEKDCRVILTTDQPLRVAQHPSSGSHVQQVQKQKHQQQQLHQQLRRRVRPVIEESQ</sequence>
<keyword evidence="4" id="KW-1185">Reference proteome</keyword>
<dbReference type="OrthoDB" id="303066at2759"/>